<organism evidence="2">
    <name type="scientific">marine sediment metagenome</name>
    <dbReference type="NCBI Taxonomy" id="412755"/>
    <lineage>
        <taxon>unclassified sequences</taxon>
        <taxon>metagenomes</taxon>
        <taxon>ecological metagenomes</taxon>
    </lineage>
</organism>
<accession>X1ENH4</accession>
<protein>
    <recommendedName>
        <fullName evidence="1">Semialdehyde dehydrogenase NAD-binding domain-containing protein</fullName>
    </recommendedName>
</protein>
<dbReference type="GO" id="GO:0016620">
    <property type="term" value="F:oxidoreductase activity, acting on the aldehyde or oxo group of donors, NAD or NADP as acceptor"/>
    <property type="evidence" value="ECO:0007669"/>
    <property type="project" value="InterPro"/>
</dbReference>
<dbReference type="EMBL" id="BARU01002803">
    <property type="protein sequence ID" value="GAH18659.1"/>
    <property type="molecule type" value="Genomic_DNA"/>
</dbReference>
<comment type="caution">
    <text evidence="2">The sequence shown here is derived from an EMBL/GenBank/DDBJ whole genome shotgun (WGS) entry which is preliminary data.</text>
</comment>
<name>X1ENH4_9ZZZZ</name>
<proteinExistence type="predicted"/>
<dbReference type="SMART" id="SM00859">
    <property type="entry name" value="Semialdhyde_dh"/>
    <property type="match status" value="1"/>
</dbReference>
<dbReference type="Gene3D" id="3.30.360.10">
    <property type="entry name" value="Dihydrodipicolinate Reductase, domain 2"/>
    <property type="match status" value="1"/>
</dbReference>
<gene>
    <name evidence="2" type="ORF">S03H2_06414</name>
</gene>
<reference evidence="2" key="1">
    <citation type="journal article" date="2014" name="Front. Microbiol.">
        <title>High frequency of phylogenetically diverse reductive dehalogenase-homologous genes in deep subseafloor sedimentary metagenomes.</title>
        <authorList>
            <person name="Kawai M."/>
            <person name="Futagami T."/>
            <person name="Toyoda A."/>
            <person name="Takaki Y."/>
            <person name="Nishi S."/>
            <person name="Hori S."/>
            <person name="Arai W."/>
            <person name="Tsubouchi T."/>
            <person name="Morono Y."/>
            <person name="Uchiyama I."/>
            <person name="Ito T."/>
            <person name="Fujiyama A."/>
            <person name="Inagaki F."/>
            <person name="Takami H."/>
        </authorList>
    </citation>
    <scope>NUCLEOTIDE SEQUENCE</scope>
    <source>
        <strain evidence="2">Expedition CK06-06</strain>
    </source>
</reference>
<evidence type="ECO:0000313" key="2">
    <source>
        <dbReference type="EMBL" id="GAH18659.1"/>
    </source>
</evidence>
<dbReference type="AlphaFoldDB" id="X1ENH4"/>
<feature type="domain" description="Semialdehyde dehydrogenase NAD-binding" evidence="1">
    <location>
        <begin position="4"/>
        <end position="119"/>
    </location>
</feature>
<dbReference type="PANTHER" id="PTHR46278">
    <property type="entry name" value="DEHYDROGENASE, PUTATIVE-RELATED"/>
    <property type="match status" value="1"/>
</dbReference>
<sequence length="215" mass="23613">MALKVTVIGVGLVGETIVHCLKERDFPCEWPPRVAATRERSKVLAGESMLVEETTKDVFMGADLVLFAGKEGAKGASVTWRKTAEKAGAICIDNGRDFRLAEDVPLVVPEVNADAIKEGVRFIASPNCSTIQLVVALAPVHRTTRIKRIIISSYQSTSGWGVKGPEELRRQTPMALESLENEISLPVSHRVHQEPTWICKFCAPPDKNFEDFANS</sequence>
<dbReference type="PANTHER" id="PTHR46278:SF2">
    <property type="entry name" value="ASPARTATE-SEMIALDEHYDE DEHYDROGENASE"/>
    <property type="match status" value="1"/>
</dbReference>
<dbReference type="Pfam" id="PF01118">
    <property type="entry name" value="Semialdhyde_dh"/>
    <property type="match status" value="1"/>
</dbReference>
<evidence type="ECO:0000259" key="1">
    <source>
        <dbReference type="SMART" id="SM00859"/>
    </source>
</evidence>
<dbReference type="GO" id="GO:0051287">
    <property type="term" value="F:NAD binding"/>
    <property type="evidence" value="ECO:0007669"/>
    <property type="project" value="InterPro"/>
</dbReference>
<dbReference type="SUPFAM" id="SSF51735">
    <property type="entry name" value="NAD(P)-binding Rossmann-fold domains"/>
    <property type="match status" value="1"/>
</dbReference>
<dbReference type="Gene3D" id="3.40.50.720">
    <property type="entry name" value="NAD(P)-binding Rossmann-like Domain"/>
    <property type="match status" value="1"/>
</dbReference>
<dbReference type="InterPro" id="IPR036291">
    <property type="entry name" value="NAD(P)-bd_dom_sf"/>
</dbReference>
<dbReference type="InterPro" id="IPR000534">
    <property type="entry name" value="Semialdehyde_DH_NAD-bd"/>
</dbReference>